<feature type="compositionally biased region" description="Basic and acidic residues" evidence="1">
    <location>
        <begin position="596"/>
        <end position="611"/>
    </location>
</feature>
<dbReference type="EMBL" id="JAKOGI010001488">
    <property type="protein sequence ID" value="KAJ8425359.1"/>
    <property type="molecule type" value="Genomic_DNA"/>
</dbReference>
<evidence type="ECO:0000313" key="3">
    <source>
        <dbReference type="Proteomes" id="UP001153076"/>
    </source>
</evidence>
<accession>A0A9Q1JJG9</accession>
<evidence type="ECO:0008006" key="4">
    <source>
        <dbReference type="Google" id="ProtNLM"/>
    </source>
</evidence>
<name>A0A9Q1JJG9_9CARY</name>
<organism evidence="2 3">
    <name type="scientific">Carnegiea gigantea</name>
    <dbReference type="NCBI Taxonomy" id="171969"/>
    <lineage>
        <taxon>Eukaryota</taxon>
        <taxon>Viridiplantae</taxon>
        <taxon>Streptophyta</taxon>
        <taxon>Embryophyta</taxon>
        <taxon>Tracheophyta</taxon>
        <taxon>Spermatophyta</taxon>
        <taxon>Magnoliopsida</taxon>
        <taxon>eudicotyledons</taxon>
        <taxon>Gunneridae</taxon>
        <taxon>Pentapetalae</taxon>
        <taxon>Caryophyllales</taxon>
        <taxon>Cactineae</taxon>
        <taxon>Cactaceae</taxon>
        <taxon>Cactoideae</taxon>
        <taxon>Echinocereeae</taxon>
        <taxon>Carnegiea</taxon>
    </lineage>
</organism>
<dbReference type="Proteomes" id="UP001153076">
    <property type="component" value="Unassembled WGS sequence"/>
</dbReference>
<dbReference type="AlphaFoldDB" id="A0A9Q1JJG9"/>
<sequence length="649" mass="70696">MRSEECYAPPKTGSSTEDTISMVSESCEAVGGSSSEGDDAEEIHADSTEGSGKRKSQKRRRELTVEGRRCRQKAAGDGFMFDKERRSLRGVVPISELTAALVKAWVPRREALRLAGRLVPFSIYDVALFTGLPVAGKIVEFGEDDLCTIELARMRKLEGPVFDVQMNGFSLLIQVWFYKHTTRFAKHDKCRFLRLARWDSIDHEGRYDAFQVVEGIKEFEVIPVLRPREEEMLVPTVRAFMKTNGFRDYILDGEGVLSYEEHLERACAELRAEKGKHVDILRMLEFWKSHANELEATLKMYVALGEAQDIGHQSGGNVGEDVRSDSGMESLAREEFSTVKCGEEDATCQTIADIPGASCDAQSTSPRMADAAAPVDDCDDVGDAPQCSEPQVQPSSEVEDVGEGAADATTIPCGEDVVGAQEPVREQQQLESVVGESDALGPGIDEVYVGGDLAAGEGVCAIPMSSTTNVQDCTPAVTEGVEYEPTFDPRMESVHHGPPMTVDSMAADHKACVQAPLGESVQRATTLEKDAQITGKIERMSPDADDVGCEDDSGGKSSNIVARMRRKPQCRKLATVHGRPFTDPTRLPNARKSKKERKEGMTGADEPHAADDPGEGSEHPSVLDVQPLAVEGSGIDPSVEELNKLKLTK</sequence>
<feature type="region of interest" description="Disordered" evidence="1">
    <location>
        <begin position="1"/>
        <end position="67"/>
    </location>
</feature>
<feature type="region of interest" description="Disordered" evidence="1">
    <location>
        <begin position="574"/>
        <end position="649"/>
    </location>
</feature>
<gene>
    <name evidence="2" type="ORF">Cgig2_032875</name>
</gene>
<dbReference type="OrthoDB" id="723791at2759"/>
<evidence type="ECO:0000256" key="1">
    <source>
        <dbReference type="SAM" id="MobiDB-lite"/>
    </source>
</evidence>
<protein>
    <recommendedName>
        <fullName evidence="4">Aminotransferase-like plant mobile domain-containing protein</fullName>
    </recommendedName>
</protein>
<feature type="compositionally biased region" description="Polar residues" evidence="1">
    <location>
        <begin position="12"/>
        <end position="24"/>
    </location>
</feature>
<proteinExistence type="predicted"/>
<keyword evidence="3" id="KW-1185">Reference proteome</keyword>
<feature type="region of interest" description="Disordered" evidence="1">
    <location>
        <begin position="541"/>
        <end position="561"/>
    </location>
</feature>
<comment type="caution">
    <text evidence="2">The sequence shown here is derived from an EMBL/GenBank/DDBJ whole genome shotgun (WGS) entry which is preliminary data.</text>
</comment>
<evidence type="ECO:0000313" key="2">
    <source>
        <dbReference type="EMBL" id="KAJ8425359.1"/>
    </source>
</evidence>
<feature type="compositionally biased region" description="Acidic residues" evidence="1">
    <location>
        <begin position="543"/>
        <end position="552"/>
    </location>
</feature>
<reference evidence="2" key="1">
    <citation type="submission" date="2022-04" db="EMBL/GenBank/DDBJ databases">
        <title>Carnegiea gigantea Genome sequencing and assembly v2.</title>
        <authorList>
            <person name="Copetti D."/>
            <person name="Sanderson M.J."/>
            <person name="Burquez A."/>
            <person name="Wojciechowski M.F."/>
        </authorList>
    </citation>
    <scope>NUCLEOTIDE SEQUENCE</scope>
    <source>
        <strain evidence="2">SGP5-SGP5p</strain>
        <tissue evidence="2">Aerial part</tissue>
    </source>
</reference>